<accession>A0ABY8PX19</accession>
<evidence type="ECO:0000313" key="3">
    <source>
        <dbReference type="Proteomes" id="UP001244136"/>
    </source>
</evidence>
<dbReference type="RefSeq" id="WP_281144693.1">
    <property type="nucleotide sequence ID" value="NZ_CP123967.1"/>
</dbReference>
<feature type="region of interest" description="Disordered" evidence="1">
    <location>
        <begin position="1"/>
        <end position="20"/>
    </location>
</feature>
<organism evidence="2 3">
    <name type="scientific">Tessaracoccus lacteus</name>
    <dbReference type="NCBI Taxonomy" id="3041766"/>
    <lineage>
        <taxon>Bacteria</taxon>
        <taxon>Bacillati</taxon>
        <taxon>Actinomycetota</taxon>
        <taxon>Actinomycetes</taxon>
        <taxon>Propionibacteriales</taxon>
        <taxon>Propionibacteriaceae</taxon>
        <taxon>Tessaracoccus</taxon>
    </lineage>
</organism>
<dbReference type="Proteomes" id="UP001244136">
    <property type="component" value="Chromosome"/>
</dbReference>
<dbReference type="InterPro" id="IPR021631">
    <property type="entry name" value="DUF3238"/>
</dbReference>
<dbReference type="Pfam" id="PF11579">
    <property type="entry name" value="DUF3238"/>
    <property type="match status" value="1"/>
</dbReference>
<gene>
    <name evidence="2" type="ORF">QH948_12550</name>
</gene>
<proteinExistence type="predicted"/>
<reference evidence="2 3" key="1">
    <citation type="journal article" date="2008" name="Int. J. Syst. Evol. Microbiol.">
        <title>Tessaracoccus flavescens sp. nov., isolated from marine sediment.</title>
        <authorList>
            <person name="Lee D.W."/>
            <person name="Lee S.D."/>
        </authorList>
    </citation>
    <scope>NUCLEOTIDE SEQUENCE [LARGE SCALE GENOMIC DNA]</scope>
    <source>
        <strain evidence="2 3">T21</strain>
    </source>
</reference>
<protein>
    <submittedName>
        <fullName evidence="2">DUF3238 domain-containing protein</fullName>
    </submittedName>
</protein>
<evidence type="ECO:0000256" key="1">
    <source>
        <dbReference type="SAM" id="MobiDB-lite"/>
    </source>
</evidence>
<name>A0ABY8PX19_9ACTN</name>
<dbReference type="EMBL" id="CP123967">
    <property type="protein sequence ID" value="WGT46947.1"/>
    <property type="molecule type" value="Genomic_DNA"/>
</dbReference>
<keyword evidence="3" id="KW-1185">Reference proteome</keyword>
<sequence length="327" mass="34750">MALLRTPQGDVPITGDTSDPFYTTYSDSGDIYRVEVWRADATMTAPSSEELESLAEESLQGAGAPSVGEAEESIDLTAVSVPEVSRMVAVRVTGPDSSELSVYDAAGTGATCTTAPVRLTTDVELTALDGSRFMFTSDQPQPSGRAANDWNLYYHRTFIPAAKANSVVCGVFKGDNRTWSTSLSASHRTQVTARIDWAAKKFTMTRLVGTTHRLAEGGFGAASKTASVSGIKITGVSASSTYGRFEITHSVGNPLCSLAGPISYHEVVSMYKTGALSVQGSGVQVPNHEWYAMKANASVRTIQKTTAKDFFCLSVNCGNLQILKSVA</sequence>
<evidence type="ECO:0000313" key="2">
    <source>
        <dbReference type="EMBL" id="WGT46947.1"/>
    </source>
</evidence>